<feature type="active site" description="Nucleophile" evidence="4">
    <location>
        <position position="34"/>
    </location>
</feature>
<sequence length="108" mass="12116">MPVKTFSSHDEFKAVVNADKPVVIDFWATWCGPCRMISPVLEKLSNDPSFTGVEFYKVDVDEQDQISQEVGVRAMPTFILFKKGQKVSDLVGARPQELQLLVEKALTV</sequence>
<dbReference type="Pfam" id="PF00085">
    <property type="entry name" value="Thioredoxin"/>
    <property type="match status" value="1"/>
</dbReference>
<organism evidence="7 8">
    <name type="scientific">Laccaria amethystina LaAM-08-1</name>
    <dbReference type="NCBI Taxonomy" id="1095629"/>
    <lineage>
        <taxon>Eukaryota</taxon>
        <taxon>Fungi</taxon>
        <taxon>Dikarya</taxon>
        <taxon>Basidiomycota</taxon>
        <taxon>Agaricomycotina</taxon>
        <taxon>Agaricomycetes</taxon>
        <taxon>Agaricomycetidae</taxon>
        <taxon>Agaricales</taxon>
        <taxon>Agaricineae</taxon>
        <taxon>Hydnangiaceae</taxon>
        <taxon>Laccaria</taxon>
    </lineage>
</organism>
<proteinExistence type="inferred from homology"/>
<dbReference type="CDD" id="cd02947">
    <property type="entry name" value="TRX_family"/>
    <property type="match status" value="1"/>
</dbReference>
<feature type="site" description="Deprotonates C-terminal active site Cys" evidence="4">
    <location>
        <position position="25"/>
    </location>
</feature>
<reference evidence="7 8" key="1">
    <citation type="submission" date="2014-04" db="EMBL/GenBank/DDBJ databases">
        <authorList>
            <consortium name="DOE Joint Genome Institute"/>
            <person name="Kuo A."/>
            <person name="Kohler A."/>
            <person name="Nagy L.G."/>
            <person name="Floudas D."/>
            <person name="Copeland A."/>
            <person name="Barry K.W."/>
            <person name="Cichocki N."/>
            <person name="Veneault-Fourrey C."/>
            <person name="LaButti K."/>
            <person name="Lindquist E.A."/>
            <person name="Lipzen A."/>
            <person name="Lundell T."/>
            <person name="Morin E."/>
            <person name="Murat C."/>
            <person name="Sun H."/>
            <person name="Tunlid A."/>
            <person name="Henrissat B."/>
            <person name="Grigoriev I.V."/>
            <person name="Hibbett D.S."/>
            <person name="Martin F."/>
            <person name="Nordberg H.P."/>
            <person name="Cantor M.N."/>
            <person name="Hua S.X."/>
        </authorList>
    </citation>
    <scope>NUCLEOTIDE SEQUENCE [LARGE SCALE GENOMIC DNA]</scope>
    <source>
        <strain evidence="7 8">LaAM-08-1</strain>
    </source>
</reference>
<keyword evidence="5" id="KW-0676">Redox-active center</keyword>
<name>A0A0C9X9Y3_9AGAR</name>
<evidence type="ECO:0000256" key="2">
    <source>
        <dbReference type="ARBA" id="ARBA00023157"/>
    </source>
</evidence>
<keyword evidence="8" id="KW-1185">Reference proteome</keyword>
<dbReference type="PROSITE" id="PS51352">
    <property type="entry name" value="THIOREDOXIN_2"/>
    <property type="match status" value="1"/>
</dbReference>
<dbReference type="Gene3D" id="3.40.30.10">
    <property type="entry name" value="Glutaredoxin"/>
    <property type="match status" value="1"/>
</dbReference>
<dbReference type="GO" id="GO:0015035">
    <property type="term" value="F:protein-disulfide reductase activity"/>
    <property type="evidence" value="ECO:0007669"/>
    <property type="project" value="InterPro"/>
</dbReference>
<keyword evidence="2 5" id="KW-1015">Disulfide bond</keyword>
<comment type="similarity">
    <text evidence="3">Belongs to the thioredoxin family.</text>
</comment>
<dbReference type="HOGENOM" id="CLU_090389_14_0_1"/>
<dbReference type="OrthoDB" id="2121326at2759"/>
<accession>A0A0C9X9Y3</accession>
<evidence type="ECO:0000256" key="3">
    <source>
        <dbReference type="PIRNR" id="PIRNR000077"/>
    </source>
</evidence>
<dbReference type="FunFam" id="3.40.30.10:FF:000245">
    <property type="entry name" value="Thioredoxin"/>
    <property type="match status" value="1"/>
</dbReference>
<feature type="site" description="Contributes to redox potential value" evidence="4">
    <location>
        <position position="32"/>
    </location>
</feature>
<dbReference type="AlphaFoldDB" id="A0A0C9X9Y3"/>
<dbReference type="InterPro" id="IPR017937">
    <property type="entry name" value="Thioredoxin_CS"/>
</dbReference>
<dbReference type="EMBL" id="KN838865">
    <property type="protein sequence ID" value="KIJ93097.1"/>
    <property type="molecule type" value="Genomic_DNA"/>
</dbReference>
<dbReference type="PRINTS" id="PR00421">
    <property type="entry name" value="THIOREDOXIN"/>
</dbReference>
<feature type="site" description="Contributes to redox potential value" evidence="4">
    <location>
        <position position="33"/>
    </location>
</feature>
<evidence type="ECO:0000256" key="4">
    <source>
        <dbReference type="PIRSR" id="PIRSR000077-1"/>
    </source>
</evidence>
<feature type="disulfide bond" description="Redox-active" evidence="5">
    <location>
        <begin position="31"/>
        <end position="34"/>
    </location>
</feature>
<evidence type="ECO:0000256" key="1">
    <source>
        <dbReference type="ARBA" id="ARBA00020570"/>
    </source>
</evidence>
<dbReference type="NCBIfam" id="TIGR01068">
    <property type="entry name" value="thioredoxin"/>
    <property type="match status" value="1"/>
</dbReference>
<dbReference type="InterPro" id="IPR036249">
    <property type="entry name" value="Thioredoxin-like_sf"/>
</dbReference>
<dbReference type="PANTHER" id="PTHR46115">
    <property type="entry name" value="THIOREDOXIN-LIKE PROTEIN 1"/>
    <property type="match status" value="1"/>
</dbReference>
<evidence type="ECO:0000256" key="5">
    <source>
        <dbReference type="PIRSR" id="PIRSR000077-4"/>
    </source>
</evidence>
<dbReference type="SUPFAM" id="SSF52833">
    <property type="entry name" value="Thioredoxin-like"/>
    <property type="match status" value="1"/>
</dbReference>
<dbReference type="InterPro" id="IPR005746">
    <property type="entry name" value="Thioredoxin"/>
</dbReference>
<dbReference type="Proteomes" id="UP000054477">
    <property type="component" value="Unassembled WGS sequence"/>
</dbReference>
<dbReference type="STRING" id="1095629.A0A0C9X9Y3"/>
<evidence type="ECO:0000313" key="7">
    <source>
        <dbReference type="EMBL" id="KIJ93097.1"/>
    </source>
</evidence>
<evidence type="ECO:0000259" key="6">
    <source>
        <dbReference type="PROSITE" id="PS51352"/>
    </source>
</evidence>
<dbReference type="PIRSF" id="PIRSF000077">
    <property type="entry name" value="Thioredoxin"/>
    <property type="match status" value="1"/>
</dbReference>
<protein>
    <recommendedName>
        <fullName evidence="1 3">Thioredoxin</fullName>
    </recommendedName>
</protein>
<feature type="domain" description="Thioredoxin" evidence="6">
    <location>
        <begin position="1"/>
        <end position="107"/>
    </location>
</feature>
<evidence type="ECO:0000313" key="8">
    <source>
        <dbReference type="Proteomes" id="UP000054477"/>
    </source>
</evidence>
<reference evidence="8" key="2">
    <citation type="submission" date="2015-01" db="EMBL/GenBank/DDBJ databases">
        <title>Evolutionary Origins and Diversification of the Mycorrhizal Mutualists.</title>
        <authorList>
            <consortium name="DOE Joint Genome Institute"/>
            <consortium name="Mycorrhizal Genomics Consortium"/>
            <person name="Kohler A."/>
            <person name="Kuo A."/>
            <person name="Nagy L.G."/>
            <person name="Floudas D."/>
            <person name="Copeland A."/>
            <person name="Barry K.W."/>
            <person name="Cichocki N."/>
            <person name="Veneault-Fourrey C."/>
            <person name="LaButti K."/>
            <person name="Lindquist E.A."/>
            <person name="Lipzen A."/>
            <person name="Lundell T."/>
            <person name="Morin E."/>
            <person name="Murat C."/>
            <person name="Riley R."/>
            <person name="Ohm R."/>
            <person name="Sun H."/>
            <person name="Tunlid A."/>
            <person name="Henrissat B."/>
            <person name="Grigoriev I.V."/>
            <person name="Hibbett D.S."/>
            <person name="Martin F."/>
        </authorList>
    </citation>
    <scope>NUCLEOTIDE SEQUENCE [LARGE SCALE GENOMIC DNA]</scope>
    <source>
        <strain evidence="8">LaAM-08-1</strain>
    </source>
</reference>
<feature type="active site" description="Nucleophile" evidence="4">
    <location>
        <position position="31"/>
    </location>
</feature>
<dbReference type="PROSITE" id="PS00194">
    <property type="entry name" value="THIOREDOXIN_1"/>
    <property type="match status" value="1"/>
</dbReference>
<dbReference type="InterPro" id="IPR013766">
    <property type="entry name" value="Thioredoxin_domain"/>
</dbReference>
<gene>
    <name evidence="7" type="ORF">K443DRAFT_684788</name>
</gene>